<evidence type="ECO:0000256" key="12">
    <source>
        <dbReference type="SAM" id="MobiDB-lite"/>
    </source>
</evidence>
<keyword evidence="14" id="KW-0966">Cell projection</keyword>
<dbReference type="RefSeq" id="WP_006914609.1">
    <property type="nucleotide sequence ID" value="NZ_AFNV02000028.1"/>
</dbReference>
<dbReference type="InterPro" id="IPR051056">
    <property type="entry name" value="Glycosyl_Hydrolase_73"/>
</dbReference>
<evidence type="ECO:0000256" key="6">
    <source>
        <dbReference type="ARBA" id="ARBA00022764"/>
    </source>
</evidence>
<dbReference type="Pfam" id="PF10135">
    <property type="entry name" value="Rod-binding"/>
    <property type="match status" value="1"/>
</dbReference>
<dbReference type="AlphaFoldDB" id="U2EI95"/>
<keyword evidence="9" id="KW-0326">Glycosidase</keyword>
<evidence type="ECO:0000256" key="7">
    <source>
        <dbReference type="ARBA" id="ARBA00022795"/>
    </source>
</evidence>
<dbReference type="STRING" id="1033802.SSPSH_003392"/>
<evidence type="ECO:0000256" key="9">
    <source>
        <dbReference type="ARBA" id="ARBA00023295"/>
    </source>
</evidence>
<comment type="similarity">
    <text evidence="3">In the N-terminal section; belongs to the FlgJ family.</text>
</comment>
<reference evidence="14 15" key="2">
    <citation type="journal article" date="2013" name="PLoS ONE">
        <title>INDIGO - INtegrated Data Warehouse of MIcrobial GenOmes with Examples from the Red Sea Extremophiles.</title>
        <authorList>
            <person name="Alam I."/>
            <person name="Antunes A."/>
            <person name="Kamau A.A."/>
            <person name="Ba Alawi W."/>
            <person name="Kalkatawi M."/>
            <person name="Stingl U."/>
            <person name="Bajic V.B."/>
        </authorList>
    </citation>
    <scope>NUCLEOTIDE SEQUENCE [LARGE SCALE GENOMIC DNA]</scope>
    <source>
        <strain evidence="14 15">E1L3A</strain>
    </source>
</reference>
<keyword evidence="14" id="KW-0282">Flagellum</keyword>
<dbReference type="Gene3D" id="1.10.530.10">
    <property type="match status" value="1"/>
</dbReference>
<protein>
    <recommendedName>
        <fullName evidence="5">Peptidoglycan hydrolase FlgJ</fullName>
    </recommendedName>
    <alternativeName>
        <fullName evidence="11">Muramidase FlgJ</fullName>
    </alternativeName>
</protein>
<evidence type="ECO:0000256" key="2">
    <source>
        <dbReference type="ARBA" id="ARBA00004418"/>
    </source>
</evidence>
<dbReference type="EMBL" id="AFNV02000028">
    <property type="protein sequence ID" value="ERJ17805.1"/>
    <property type="molecule type" value="Genomic_DNA"/>
</dbReference>
<comment type="subcellular location">
    <subcellularLocation>
        <location evidence="2">Periplasm</location>
    </subcellularLocation>
</comment>
<dbReference type="eggNOG" id="COG3951">
    <property type="taxonomic scope" value="Bacteria"/>
</dbReference>
<proteinExistence type="inferred from homology"/>
<evidence type="ECO:0000256" key="8">
    <source>
        <dbReference type="ARBA" id="ARBA00022801"/>
    </source>
</evidence>
<organism evidence="14 15">
    <name type="scientific">Salinisphaera shabanensis E1L3A</name>
    <dbReference type="NCBI Taxonomy" id="1033802"/>
    <lineage>
        <taxon>Bacteria</taxon>
        <taxon>Pseudomonadati</taxon>
        <taxon>Pseudomonadota</taxon>
        <taxon>Gammaproteobacteria</taxon>
        <taxon>Salinisphaerales</taxon>
        <taxon>Salinisphaeraceae</taxon>
        <taxon>Salinisphaera</taxon>
    </lineage>
</organism>
<dbReference type="eggNOG" id="COG1705">
    <property type="taxonomic scope" value="Bacteria"/>
</dbReference>
<evidence type="ECO:0000256" key="5">
    <source>
        <dbReference type="ARBA" id="ARBA00013433"/>
    </source>
</evidence>
<keyword evidence="10" id="KW-0961">Cell wall biogenesis/degradation</keyword>
<evidence type="ECO:0000256" key="1">
    <source>
        <dbReference type="ARBA" id="ARBA00002954"/>
    </source>
</evidence>
<gene>
    <name evidence="14" type="primary">flgJ</name>
    <name evidence="14" type="ORF">SSPSH_003392</name>
</gene>
<dbReference type="GO" id="GO:0042597">
    <property type="term" value="C:periplasmic space"/>
    <property type="evidence" value="ECO:0007669"/>
    <property type="project" value="UniProtKB-SubCell"/>
</dbReference>
<feature type="domain" description="Mannosyl-glycoprotein endo-beta-N-acetylglucosamidase-like" evidence="13">
    <location>
        <begin position="174"/>
        <end position="340"/>
    </location>
</feature>
<keyword evidence="8" id="KW-0378">Hydrolase</keyword>
<comment type="caution">
    <text evidence="14">The sequence shown here is derived from an EMBL/GenBank/DDBJ whole genome shotgun (WGS) entry which is preliminary data.</text>
</comment>
<dbReference type="PANTHER" id="PTHR33308">
    <property type="entry name" value="PEPTIDOGLYCAN HYDROLASE FLGJ"/>
    <property type="match status" value="1"/>
</dbReference>
<comment type="similarity">
    <text evidence="4">In the C-terminal section; belongs to the glycosyl hydrolase 73 family.</text>
</comment>
<keyword evidence="6" id="KW-0574">Periplasm</keyword>
<keyword evidence="15" id="KW-1185">Reference proteome</keyword>
<evidence type="ECO:0000256" key="3">
    <source>
        <dbReference type="ARBA" id="ARBA00006880"/>
    </source>
</evidence>
<accession>U2EI95</accession>
<dbReference type="Gene3D" id="2.10.70.40">
    <property type="entry name" value="peptidoglycan hydrolase"/>
    <property type="match status" value="1"/>
</dbReference>
<evidence type="ECO:0000256" key="10">
    <source>
        <dbReference type="ARBA" id="ARBA00023316"/>
    </source>
</evidence>
<dbReference type="Pfam" id="PF01832">
    <property type="entry name" value="Glucosaminidase"/>
    <property type="match status" value="1"/>
</dbReference>
<feature type="region of interest" description="Disordered" evidence="12">
    <location>
        <begin position="128"/>
        <end position="160"/>
    </location>
</feature>
<keyword evidence="14" id="KW-0969">Cilium</keyword>
<dbReference type="PRINTS" id="PR01002">
    <property type="entry name" value="FLGFLGJ"/>
</dbReference>
<dbReference type="InterPro" id="IPR013377">
    <property type="entry name" value="FlgJ"/>
</dbReference>
<name>U2EI95_9GAMM</name>
<dbReference type="Proteomes" id="UP000006242">
    <property type="component" value="Unassembled WGS sequence"/>
</dbReference>
<feature type="compositionally biased region" description="Basic and acidic residues" evidence="12">
    <location>
        <begin position="136"/>
        <end position="150"/>
    </location>
</feature>
<dbReference type="GO" id="GO:0004040">
    <property type="term" value="F:amidase activity"/>
    <property type="evidence" value="ECO:0007669"/>
    <property type="project" value="InterPro"/>
</dbReference>
<evidence type="ECO:0000259" key="13">
    <source>
        <dbReference type="SMART" id="SM00047"/>
    </source>
</evidence>
<dbReference type="SMART" id="SM00047">
    <property type="entry name" value="LYZ2"/>
    <property type="match status" value="1"/>
</dbReference>
<sequence length="356" mass="38538">MTSAGTAGDFALSMNSVAKLKYSAKNSPEEGLKEAAKQFEAVFLQKMLKQMRDAIPQSGLMNSQRSEMYQQLMDQQWAQTMSQRGMGLADMLTQQLQGKATPSVTADNNVDALLASIPNAAPQALRASDSIAASRRSAEPTDDLARKEFPRPPLQAAANEPVKIARAEADVSASDAVRRAVLPDHVNRFLDRMDSAAAVASRETGIPKRLILAQAALETGWGKHEITRADGSPSFNVFNIKATGWDGDAASVKTTEYAGSRRYTTQAEFRAYDSYEQAFSDYARLLTQSPRYKPVVDAPTAEHAARALQNCGYATDPAYANKLVSIMSRLPADDVATAAEPVQVAQAQAADLTRLF</sequence>
<evidence type="ECO:0000256" key="4">
    <source>
        <dbReference type="ARBA" id="ARBA00007974"/>
    </source>
</evidence>
<evidence type="ECO:0000256" key="11">
    <source>
        <dbReference type="ARBA" id="ARBA00030835"/>
    </source>
</evidence>
<dbReference type="GO" id="GO:0016798">
    <property type="term" value="F:hydrolase activity, acting on glycosyl bonds"/>
    <property type="evidence" value="ECO:0007669"/>
    <property type="project" value="UniProtKB-KW"/>
</dbReference>
<evidence type="ECO:0000313" key="14">
    <source>
        <dbReference type="EMBL" id="ERJ17805.1"/>
    </source>
</evidence>
<dbReference type="GO" id="GO:0071973">
    <property type="term" value="P:bacterial-type flagellum-dependent cell motility"/>
    <property type="evidence" value="ECO:0007669"/>
    <property type="project" value="TreeGrafter"/>
</dbReference>
<dbReference type="NCBIfam" id="TIGR02541">
    <property type="entry name" value="flagell_FlgJ"/>
    <property type="match status" value="1"/>
</dbReference>
<dbReference type="InterPro" id="IPR002901">
    <property type="entry name" value="MGlyc_endo_b_GlcNAc-like_dom"/>
</dbReference>
<dbReference type="PANTHER" id="PTHR33308:SF9">
    <property type="entry name" value="PEPTIDOGLYCAN HYDROLASE FLGJ"/>
    <property type="match status" value="1"/>
</dbReference>
<dbReference type="GO" id="GO:0044780">
    <property type="term" value="P:bacterial-type flagellum assembly"/>
    <property type="evidence" value="ECO:0007669"/>
    <property type="project" value="InterPro"/>
</dbReference>
<evidence type="ECO:0000313" key="15">
    <source>
        <dbReference type="Proteomes" id="UP000006242"/>
    </source>
</evidence>
<keyword evidence="7" id="KW-1005">Bacterial flagellum biogenesis</keyword>
<reference evidence="14 15" key="1">
    <citation type="journal article" date="2011" name="J. Bacteriol.">
        <title>Genome sequence of Salinisphaera shabanensis, a gammaproteobacterium from the harsh, variable environment of the brine-seawater interface of the Shaban Deep in the Red Sea.</title>
        <authorList>
            <person name="Antunes A."/>
            <person name="Alam I."/>
            <person name="Bajic V.B."/>
            <person name="Stingl U."/>
        </authorList>
    </citation>
    <scope>NUCLEOTIDE SEQUENCE [LARGE SCALE GENOMIC DNA]</scope>
    <source>
        <strain evidence="14 15">E1L3A</strain>
    </source>
</reference>
<dbReference type="GO" id="GO:0071555">
    <property type="term" value="P:cell wall organization"/>
    <property type="evidence" value="ECO:0007669"/>
    <property type="project" value="UniProtKB-KW"/>
</dbReference>
<dbReference type="OrthoDB" id="289937at2"/>
<comment type="function">
    <text evidence="1">Flagellum-specific muramidase which hydrolyzes the peptidoglycan layer to assemble the rod structure in the periplasmic space.</text>
</comment>
<dbReference type="InterPro" id="IPR019301">
    <property type="entry name" value="Flagellar_prot_FlgJ_N"/>
</dbReference>